<dbReference type="GO" id="GO:0016567">
    <property type="term" value="P:protein ubiquitination"/>
    <property type="evidence" value="ECO:0007669"/>
    <property type="project" value="TreeGrafter"/>
</dbReference>
<proteinExistence type="predicted"/>
<evidence type="ECO:0008006" key="5">
    <source>
        <dbReference type="Google" id="ProtNLM"/>
    </source>
</evidence>
<keyword evidence="1 2" id="KW-0802">TPR repeat</keyword>
<protein>
    <recommendedName>
        <fullName evidence="5">TPR-like protein</fullName>
    </recommendedName>
</protein>
<gene>
    <name evidence="3" type="ORF">H4R20_002921</name>
</gene>
<dbReference type="InterPro" id="IPR011990">
    <property type="entry name" value="TPR-like_helical_dom_sf"/>
</dbReference>
<dbReference type="SUPFAM" id="SSF48452">
    <property type="entry name" value="TPR-like"/>
    <property type="match status" value="1"/>
</dbReference>
<evidence type="ECO:0000313" key="3">
    <source>
        <dbReference type="EMBL" id="KAJ2803374.1"/>
    </source>
</evidence>
<dbReference type="SMART" id="SM00028">
    <property type="entry name" value="TPR"/>
    <property type="match status" value="6"/>
</dbReference>
<organism evidence="3 4">
    <name type="scientific">Coemansia guatemalensis</name>
    <dbReference type="NCBI Taxonomy" id="2761395"/>
    <lineage>
        <taxon>Eukaryota</taxon>
        <taxon>Fungi</taxon>
        <taxon>Fungi incertae sedis</taxon>
        <taxon>Zoopagomycota</taxon>
        <taxon>Kickxellomycotina</taxon>
        <taxon>Kickxellomycetes</taxon>
        <taxon>Kickxellales</taxon>
        <taxon>Kickxellaceae</taxon>
        <taxon>Coemansia</taxon>
    </lineage>
</organism>
<dbReference type="PANTHER" id="PTHR12558">
    <property type="entry name" value="CELL DIVISION CYCLE 16,23,27"/>
    <property type="match status" value="1"/>
</dbReference>
<evidence type="ECO:0000313" key="4">
    <source>
        <dbReference type="Proteomes" id="UP001140094"/>
    </source>
</evidence>
<sequence>MTTQALLSEVQQLLDCDLGDSALQLAELECRPRLLEKSVPAPERLALLRTYSQCLTALKQYRAALRIITEFISTPVRSQLKPEDLEDVARDIANLRWELNEHDLCLAQLRQIPRSHRTAKDLSRMARCAATIQSPDAPELYAELLKRQPNASEAYTYLNSLRGSAGGWRQQYLPDASSYHDVASLIAARSMMLRLEYQPAAAEFQRLGRRQRGNAQIMAQQATCYYMLNDTRKAQTLYELARSADPSLMQEMGVYSGLLASLNDAYAVYQLGNQLLKIDQTRPEGWVAMARYFLVSGQTQEALAIVWKAQTLAPDYAEAYYAEGAIQMESGCAEEAVEVYLKAHALTRSMLTYRGIVEAYVRCGRYKEAFIYAKELAELMPRHASALAAVGVVLSHSSESYDKATKLLHAALELDPRCTEAISALASLYVSTQQIPAAIALIERHLPENESDDMYTRYADVLTLANELPKAAVNYTAALSLNPNNERAKVGYDRVDRLMNPSVTESENEEDAVDAEQPADVEHLAEDGAGAVDFGYSADEMMDQSMHEFEHSDISDDML</sequence>
<evidence type="ECO:0000256" key="2">
    <source>
        <dbReference type="PROSITE-ProRule" id="PRU00339"/>
    </source>
</evidence>
<dbReference type="Proteomes" id="UP001140094">
    <property type="component" value="Unassembled WGS sequence"/>
</dbReference>
<dbReference type="PANTHER" id="PTHR12558:SF36">
    <property type="entry name" value="ANAPHASE-PROMOTING COMPLEX SUBUNIT 7"/>
    <property type="match status" value="1"/>
</dbReference>
<dbReference type="OrthoDB" id="308440at2759"/>
<keyword evidence="4" id="KW-1185">Reference proteome</keyword>
<accession>A0A9W8HUN1</accession>
<dbReference type="Pfam" id="PF14559">
    <property type="entry name" value="TPR_19"/>
    <property type="match status" value="1"/>
</dbReference>
<dbReference type="GO" id="GO:0045842">
    <property type="term" value="P:positive regulation of mitotic metaphase/anaphase transition"/>
    <property type="evidence" value="ECO:0007669"/>
    <property type="project" value="TreeGrafter"/>
</dbReference>
<reference evidence="3" key="1">
    <citation type="submission" date="2022-07" db="EMBL/GenBank/DDBJ databases">
        <title>Phylogenomic reconstructions and comparative analyses of Kickxellomycotina fungi.</title>
        <authorList>
            <person name="Reynolds N.K."/>
            <person name="Stajich J.E."/>
            <person name="Barry K."/>
            <person name="Grigoriev I.V."/>
            <person name="Crous P."/>
            <person name="Smith M.E."/>
        </authorList>
    </citation>
    <scope>NUCLEOTIDE SEQUENCE</scope>
    <source>
        <strain evidence="3">NRRL 1565</strain>
    </source>
</reference>
<comment type="caution">
    <text evidence="3">The sequence shown here is derived from an EMBL/GenBank/DDBJ whole genome shotgun (WGS) entry which is preliminary data.</text>
</comment>
<dbReference type="GO" id="GO:0051301">
    <property type="term" value="P:cell division"/>
    <property type="evidence" value="ECO:0007669"/>
    <property type="project" value="TreeGrafter"/>
</dbReference>
<evidence type="ECO:0000256" key="1">
    <source>
        <dbReference type="ARBA" id="ARBA00022803"/>
    </source>
</evidence>
<dbReference type="EMBL" id="JANBUO010000533">
    <property type="protein sequence ID" value="KAJ2803374.1"/>
    <property type="molecule type" value="Genomic_DNA"/>
</dbReference>
<feature type="repeat" description="TPR" evidence="2">
    <location>
        <begin position="452"/>
        <end position="485"/>
    </location>
</feature>
<name>A0A9W8HUN1_9FUNG</name>
<dbReference type="AlphaFoldDB" id="A0A9W8HUN1"/>
<dbReference type="InterPro" id="IPR019734">
    <property type="entry name" value="TPR_rpt"/>
</dbReference>
<dbReference type="GO" id="GO:0005680">
    <property type="term" value="C:anaphase-promoting complex"/>
    <property type="evidence" value="ECO:0007669"/>
    <property type="project" value="TreeGrafter"/>
</dbReference>
<dbReference type="PROSITE" id="PS50005">
    <property type="entry name" value="TPR"/>
    <property type="match status" value="1"/>
</dbReference>
<dbReference type="Gene3D" id="1.25.40.10">
    <property type="entry name" value="Tetratricopeptide repeat domain"/>
    <property type="match status" value="1"/>
</dbReference>